<evidence type="ECO:0000256" key="4">
    <source>
        <dbReference type="ARBA" id="ARBA00022840"/>
    </source>
</evidence>
<dbReference type="SUPFAM" id="SSF52540">
    <property type="entry name" value="P-loop containing nucleoside triphosphate hydrolases"/>
    <property type="match status" value="1"/>
</dbReference>
<evidence type="ECO:0000256" key="5">
    <source>
        <dbReference type="ARBA" id="ARBA00022970"/>
    </source>
</evidence>
<dbReference type="GO" id="GO:0016887">
    <property type="term" value="F:ATP hydrolysis activity"/>
    <property type="evidence" value="ECO:0007669"/>
    <property type="project" value="InterPro"/>
</dbReference>
<keyword evidence="2" id="KW-0813">Transport</keyword>
<reference evidence="7 8" key="1">
    <citation type="journal article" date="2015" name="J. Biotechnol.">
        <title>Complete genome sequence of Paenibacillus beijingensis 7188(T) (=DSM 24997(T)), a novel rhizobacterium from jujube garden soil.</title>
        <authorList>
            <person name="Kwak Y."/>
            <person name="Shin J.H."/>
        </authorList>
    </citation>
    <scope>NUCLEOTIDE SEQUENCE [LARGE SCALE GENOMIC DNA]</scope>
    <source>
        <strain evidence="7 8">DSM 24997</strain>
    </source>
</reference>
<dbReference type="OrthoDB" id="9776369at2"/>
<dbReference type="Proteomes" id="UP000032633">
    <property type="component" value="Chromosome"/>
</dbReference>
<keyword evidence="8" id="KW-1185">Reference proteome</keyword>
<dbReference type="InterPro" id="IPR003593">
    <property type="entry name" value="AAA+_ATPase"/>
</dbReference>
<dbReference type="SMART" id="SM00382">
    <property type="entry name" value="AAA"/>
    <property type="match status" value="1"/>
</dbReference>
<dbReference type="PANTHER" id="PTHR43820:SF4">
    <property type="entry name" value="HIGH-AFFINITY BRANCHED-CHAIN AMINO ACID TRANSPORT ATP-BINDING PROTEIN LIVF"/>
    <property type="match status" value="1"/>
</dbReference>
<dbReference type="Pfam" id="PF00005">
    <property type="entry name" value="ABC_tran"/>
    <property type="match status" value="1"/>
</dbReference>
<evidence type="ECO:0000259" key="6">
    <source>
        <dbReference type="PROSITE" id="PS50893"/>
    </source>
</evidence>
<dbReference type="PROSITE" id="PS00211">
    <property type="entry name" value="ABC_TRANSPORTER_1"/>
    <property type="match status" value="1"/>
</dbReference>
<dbReference type="STRING" id="1126833.VN24_14960"/>
<dbReference type="AlphaFoldDB" id="A0A0D5NJV2"/>
<dbReference type="RefSeq" id="WP_045671047.1">
    <property type="nucleotide sequence ID" value="NZ_CP011058.1"/>
</dbReference>
<dbReference type="InterPro" id="IPR003439">
    <property type="entry name" value="ABC_transporter-like_ATP-bd"/>
</dbReference>
<sequence length="235" mass="26272">MNILETDELKAGYDGANVLHGVNLEIKEGEMIALIGRNGVGKTTFVKSVMRLLNKTEGTVLYRGQSIDRWSVHEAARSGIRIVPENRGIFPRLTVYENLEVARFYAKGVKREQIQSVYKLFPRLEERKNLAAGLMSGGEQQMLSIARALLARPKLLLVDEFSEGLQPSITKEIADVLCETNRREGLPILLVEQNAKLALQMTSKAYIMVKGKIVYSGDSKALIDKDEILKENLVI</sequence>
<keyword evidence="3" id="KW-0547">Nucleotide-binding</keyword>
<dbReference type="GO" id="GO:0015807">
    <property type="term" value="P:L-amino acid transport"/>
    <property type="evidence" value="ECO:0007669"/>
    <property type="project" value="TreeGrafter"/>
</dbReference>
<dbReference type="PATRIC" id="fig|1126833.4.peg.3278"/>
<dbReference type="EMBL" id="CP011058">
    <property type="protein sequence ID" value="AJY75619.1"/>
    <property type="molecule type" value="Genomic_DNA"/>
</dbReference>
<feature type="domain" description="ABC transporter" evidence="6">
    <location>
        <begin position="4"/>
        <end position="235"/>
    </location>
</feature>
<evidence type="ECO:0000256" key="3">
    <source>
        <dbReference type="ARBA" id="ARBA00022741"/>
    </source>
</evidence>
<gene>
    <name evidence="7" type="ORF">VN24_14960</name>
</gene>
<reference evidence="8" key="2">
    <citation type="submission" date="2015-03" db="EMBL/GenBank/DDBJ databases">
        <title>Genome sequence of Paenibacillus beijingensis strain DSM 24997T.</title>
        <authorList>
            <person name="Kwak Y."/>
            <person name="Shin J.-H."/>
        </authorList>
    </citation>
    <scope>NUCLEOTIDE SEQUENCE [LARGE SCALE GENOMIC DNA]</scope>
    <source>
        <strain evidence="8">DSM 24997</strain>
    </source>
</reference>
<dbReference type="GO" id="GO:0015658">
    <property type="term" value="F:branched-chain amino acid transmembrane transporter activity"/>
    <property type="evidence" value="ECO:0007669"/>
    <property type="project" value="TreeGrafter"/>
</dbReference>
<evidence type="ECO:0000256" key="2">
    <source>
        <dbReference type="ARBA" id="ARBA00022448"/>
    </source>
</evidence>
<dbReference type="PANTHER" id="PTHR43820">
    <property type="entry name" value="HIGH-AFFINITY BRANCHED-CHAIN AMINO ACID TRANSPORT ATP-BINDING PROTEIN LIVF"/>
    <property type="match status" value="1"/>
</dbReference>
<dbReference type="InterPro" id="IPR017871">
    <property type="entry name" value="ABC_transporter-like_CS"/>
</dbReference>
<dbReference type="CDD" id="cd03224">
    <property type="entry name" value="ABC_TM1139_LivF_branched"/>
    <property type="match status" value="1"/>
</dbReference>
<organism evidence="7 8">
    <name type="scientific">Paenibacillus beijingensis</name>
    <dbReference type="NCBI Taxonomy" id="1126833"/>
    <lineage>
        <taxon>Bacteria</taxon>
        <taxon>Bacillati</taxon>
        <taxon>Bacillota</taxon>
        <taxon>Bacilli</taxon>
        <taxon>Bacillales</taxon>
        <taxon>Paenibacillaceae</taxon>
        <taxon>Paenibacillus</taxon>
    </lineage>
</organism>
<dbReference type="KEGG" id="pbj:VN24_14960"/>
<dbReference type="InterPro" id="IPR052156">
    <property type="entry name" value="BCAA_Transport_ATP-bd_LivF"/>
</dbReference>
<dbReference type="InterPro" id="IPR027417">
    <property type="entry name" value="P-loop_NTPase"/>
</dbReference>
<protein>
    <recommendedName>
        <fullName evidence="6">ABC transporter domain-containing protein</fullName>
    </recommendedName>
</protein>
<evidence type="ECO:0000313" key="8">
    <source>
        <dbReference type="Proteomes" id="UP000032633"/>
    </source>
</evidence>
<keyword evidence="4" id="KW-0067">ATP-binding</keyword>
<dbReference type="GO" id="GO:0005524">
    <property type="term" value="F:ATP binding"/>
    <property type="evidence" value="ECO:0007669"/>
    <property type="project" value="UniProtKB-KW"/>
</dbReference>
<name>A0A0D5NJV2_9BACL</name>
<comment type="similarity">
    <text evidence="1">Belongs to the ABC transporter superfamily.</text>
</comment>
<keyword evidence="5" id="KW-0029">Amino-acid transport</keyword>
<dbReference type="HOGENOM" id="CLU_000604_1_2_9"/>
<dbReference type="PROSITE" id="PS50893">
    <property type="entry name" value="ABC_TRANSPORTER_2"/>
    <property type="match status" value="1"/>
</dbReference>
<evidence type="ECO:0000313" key="7">
    <source>
        <dbReference type="EMBL" id="AJY75619.1"/>
    </source>
</evidence>
<proteinExistence type="inferred from homology"/>
<dbReference type="Gene3D" id="3.40.50.300">
    <property type="entry name" value="P-loop containing nucleotide triphosphate hydrolases"/>
    <property type="match status" value="1"/>
</dbReference>
<accession>A0A0D5NJV2</accession>
<evidence type="ECO:0000256" key="1">
    <source>
        <dbReference type="ARBA" id="ARBA00005417"/>
    </source>
</evidence>